<keyword evidence="2" id="KW-0560">Oxidoreductase</keyword>
<evidence type="ECO:0000256" key="2">
    <source>
        <dbReference type="ARBA" id="ARBA00023002"/>
    </source>
</evidence>
<dbReference type="Gene3D" id="3.40.50.720">
    <property type="entry name" value="NAD(P)-binding Rossmann-like Domain"/>
    <property type="match status" value="1"/>
</dbReference>
<protein>
    <submittedName>
        <fullName evidence="4">Eugenol synthase 3</fullName>
    </submittedName>
</protein>
<dbReference type="InterPro" id="IPR008030">
    <property type="entry name" value="NmrA-like"/>
</dbReference>
<name>A0A7S9C1M1_OCIBA</name>
<evidence type="ECO:0000259" key="3">
    <source>
        <dbReference type="Pfam" id="PF05368"/>
    </source>
</evidence>
<feature type="domain" description="NmrA-like" evidence="3">
    <location>
        <begin position="7"/>
        <end position="305"/>
    </location>
</feature>
<dbReference type="Gene3D" id="3.90.25.10">
    <property type="entry name" value="UDP-galactose 4-epimerase, domain 1"/>
    <property type="match status" value="1"/>
</dbReference>
<dbReference type="Pfam" id="PF05368">
    <property type="entry name" value="NmrA"/>
    <property type="match status" value="1"/>
</dbReference>
<accession>A0A7S9C1M1</accession>
<dbReference type="SUPFAM" id="SSF51735">
    <property type="entry name" value="NAD(P)-binding Rossmann-fold domains"/>
    <property type="match status" value="1"/>
</dbReference>
<dbReference type="EMBL" id="MN686217">
    <property type="protein sequence ID" value="QPF70281.1"/>
    <property type="molecule type" value="mRNA"/>
</dbReference>
<keyword evidence="1" id="KW-0521">NADP</keyword>
<reference evidence="4" key="1">
    <citation type="submission" date="2019-11" db="EMBL/GenBank/DDBJ databases">
        <authorList>
            <person name="Reddy V.A."/>
            <person name="Rajani S."/>
        </authorList>
    </citation>
    <scope>NUCLEOTIDE SEQUENCE</scope>
</reference>
<dbReference type="InterPro" id="IPR050608">
    <property type="entry name" value="NmrA-type/Isoflavone_red_sf"/>
</dbReference>
<dbReference type="PANTHER" id="PTHR43349:SF40">
    <property type="entry name" value="PHENYLCOUMARAN BENZYLIC ETHER REDUCTASE-LIKE PROTEIN FI1"/>
    <property type="match status" value="1"/>
</dbReference>
<organism evidence="4">
    <name type="scientific">Ocimum basilicum</name>
    <name type="common">Sweet basil</name>
    <dbReference type="NCBI Taxonomy" id="39350"/>
    <lineage>
        <taxon>Eukaryota</taxon>
        <taxon>Viridiplantae</taxon>
        <taxon>Streptophyta</taxon>
        <taxon>Embryophyta</taxon>
        <taxon>Tracheophyta</taxon>
        <taxon>Spermatophyta</taxon>
        <taxon>Magnoliopsida</taxon>
        <taxon>eudicotyledons</taxon>
        <taxon>Gunneridae</taxon>
        <taxon>Pentapetalae</taxon>
        <taxon>asterids</taxon>
        <taxon>lamiids</taxon>
        <taxon>Lamiales</taxon>
        <taxon>Lamiaceae</taxon>
        <taxon>Nepetoideae</taxon>
        <taxon>Ocimeae</taxon>
        <taxon>Ociminae</taxon>
        <taxon>Ocimum</taxon>
    </lineage>
</organism>
<evidence type="ECO:0000313" key="4">
    <source>
        <dbReference type="EMBL" id="QPF70281.1"/>
    </source>
</evidence>
<proteinExistence type="evidence at transcript level"/>
<dbReference type="InterPro" id="IPR036291">
    <property type="entry name" value="NAD(P)-bd_dom_sf"/>
</dbReference>
<dbReference type="GO" id="GO:0016491">
    <property type="term" value="F:oxidoreductase activity"/>
    <property type="evidence" value="ECO:0007669"/>
    <property type="project" value="UniProtKB-KW"/>
</dbReference>
<dbReference type="PANTHER" id="PTHR43349">
    <property type="entry name" value="PINORESINOL REDUCTASE-RELATED"/>
    <property type="match status" value="1"/>
</dbReference>
<sequence length="309" mass="34587">MAEKKSKSKILVIGATGYIGKFLVEASARDDHPTFALVREASAKNPDNSKIFQSFEELKVTILYGDLHDHESLVRAIKQVDVVISAVNKVADQANIITAIKEAGNVKRFLPSEFGCDVDRVEAVEPAATMFASKASIRRMIESEGVPYTYVVSNGFAGYFLPTLGQPNRTEPPRDEIVILGDGRTKAIFVEEENIAEYTIEAVDDPRTLNKILYMRPQDNIMSFDELVAMWEFKIGKSLKRTYILEEELLNKIRDAPMPHKIMLSIAHSVFVKGAAIGYEIDDSIGVEATHLYPETIYTTVDDYLNQFI</sequence>
<dbReference type="InterPro" id="IPR045312">
    <property type="entry name" value="PCBER-like"/>
</dbReference>
<evidence type="ECO:0000256" key="1">
    <source>
        <dbReference type="ARBA" id="ARBA00022857"/>
    </source>
</evidence>
<dbReference type="CDD" id="cd05259">
    <property type="entry name" value="PCBER_SDR_a"/>
    <property type="match status" value="1"/>
</dbReference>
<dbReference type="AlphaFoldDB" id="A0A7S9C1M1"/>